<accession>A0A6J6ZPN5</accession>
<dbReference type="Gene3D" id="3.40.50.150">
    <property type="entry name" value="Vaccinia Virus protein VP39"/>
    <property type="match status" value="1"/>
</dbReference>
<protein>
    <submittedName>
        <fullName evidence="3">Unannotated protein</fullName>
    </submittedName>
</protein>
<name>A0A6J6ZPN5_9ZZZZ</name>
<dbReference type="SUPFAM" id="SSF53335">
    <property type="entry name" value="S-adenosyl-L-methionine-dependent methyltransferases"/>
    <property type="match status" value="1"/>
</dbReference>
<dbReference type="PANTHER" id="PTHR43861:SF5">
    <property type="entry name" value="BLL5978 PROTEIN"/>
    <property type="match status" value="1"/>
</dbReference>
<reference evidence="3" key="1">
    <citation type="submission" date="2020-05" db="EMBL/GenBank/DDBJ databases">
        <authorList>
            <person name="Chiriac C."/>
            <person name="Salcher M."/>
            <person name="Ghai R."/>
            <person name="Kavagutti S V."/>
        </authorList>
    </citation>
    <scope>NUCLEOTIDE SEQUENCE</scope>
</reference>
<dbReference type="Pfam" id="PF08484">
    <property type="entry name" value="Methyltransf_14"/>
    <property type="match status" value="1"/>
</dbReference>
<dbReference type="InterPro" id="IPR013691">
    <property type="entry name" value="MeTrfase_14"/>
</dbReference>
<feature type="domain" description="C-methyltransferase" evidence="2">
    <location>
        <begin position="251"/>
        <end position="407"/>
    </location>
</feature>
<dbReference type="EMBL" id="CAFBRB010000013">
    <property type="protein sequence ID" value="CAB5071895.1"/>
    <property type="molecule type" value="Genomic_DNA"/>
</dbReference>
<evidence type="ECO:0000313" key="3">
    <source>
        <dbReference type="EMBL" id="CAB4820988.1"/>
    </source>
</evidence>
<feature type="domain" description="Methyltransferase putative zinc binding" evidence="1">
    <location>
        <begin position="9"/>
        <end position="70"/>
    </location>
</feature>
<dbReference type="Pfam" id="PF08421">
    <property type="entry name" value="Methyltransf_13"/>
    <property type="match status" value="1"/>
</dbReference>
<dbReference type="Gene3D" id="3.40.50.720">
    <property type="entry name" value="NAD(P)-binding Rossmann-like Domain"/>
    <property type="match status" value="1"/>
</dbReference>
<dbReference type="InterPro" id="IPR029063">
    <property type="entry name" value="SAM-dependent_MTases_sf"/>
</dbReference>
<dbReference type="Pfam" id="PF13489">
    <property type="entry name" value="Methyltransf_23"/>
    <property type="match status" value="1"/>
</dbReference>
<evidence type="ECO:0000259" key="2">
    <source>
        <dbReference type="Pfam" id="PF08484"/>
    </source>
</evidence>
<dbReference type="AlphaFoldDB" id="A0A6J6ZPN5"/>
<dbReference type="Gene3D" id="6.20.50.110">
    <property type="entry name" value="Methyltransferase, zinc-binding domain"/>
    <property type="match status" value="1"/>
</dbReference>
<dbReference type="InterPro" id="IPR038576">
    <property type="entry name" value="Methyltransf_Zn-bd_dom_put_sf"/>
</dbReference>
<evidence type="ECO:0000259" key="1">
    <source>
        <dbReference type="Pfam" id="PF08421"/>
    </source>
</evidence>
<evidence type="ECO:0000313" key="4">
    <source>
        <dbReference type="EMBL" id="CAB5071895.1"/>
    </source>
</evidence>
<dbReference type="CDD" id="cd02440">
    <property type="entry name" value="AdoMet_MTases"/>
    <property type="match status" value="1"/>
</dbReference>
<sequence length="416" mass="46599">MRALEDTDCRLCGSKELILYLDLGELPIADAFTKVPTRGNRDYYFPLKVNICSACGWSQLSHVVDSEILYQRDYPYDSRVTDTGEKHWSAFAEKTIDKYSLNNHDLVLDIGSNTGALLQQFRSRGIKTVGVDPSKTASDIANQTGISTINDFFNESSSMEILNKYGAPKVITSTNSFAHVDDLVSWMKNVSRILDTNGVLIIESPHILELLRFTQFDTVYHEHLSYISIAPLIPFFKTFGFRIIDVEKQSIHGGSIRIHVSKNSGFETMDSVPEIVREEENFGLRELSRLNDFALAVTLVKTELSQMLLEIRNRGESVAIASAPAKGMTLINYIEIDDNQIASLSDKSDLKIGRYAPGTAMLVETDSQLLALKPDYILILAWNFAPEIMKNLLQGALKRPQFIIPIPRPVIMSPNA</sequence>
<gene>
    <name evidence="3" type="ORF">UFOPK3197_00200</name>
    <name evidence="4" type="ORF">UFOPK4401_00236</name>
</gene>
<organism evidence="3">
    <name type="scientific">freshwater metagenome</name>
    <dbReference type="NCBI Taxonomy" id="449393"/>
    <lineage>
        <taxon>unclassified sequences</taxon>
        <taxon>metagenomes</taxon>
        <taxon>ecological metagenomes</taxon>
    </lineage>
</organism>
<proteinExistence type="predicted"/>
<dbReference type="PANTHER" id="PTHR43861">
    <property type="entry name" value="TRANS-ACONITATE 2-METHYLTRANSFERASE-RELATED"/>
    <property type="match status" value="1"/>
</dbReference>
<dbReference type="InterPro" id="IPR013630">
    <property type="entry name" value="Methyltransf_Zn-bd_dom_put"/>
</dbReference>
<dbReference type="EMBL" id="CAFABI010000013">
    <property type="protein sequence ID" value="CAB4820988.1"/>
    <property type="molecule type" value="Genomic_DNA"/>
</dbReference>